<protein>
    <submittedName>
        <fullName evidence="1">Uncharacterized protein</fullName>
    </submittedName>
</protein>
<proteinExistence type="predicted"/>
<accession>A0AAE1CXB6</accession>
<gene>
    <name evidence="1" type="ORF">RRG08_025645</name>
</gene>
<sequence>MIVFASCIVSTIPRPIWSTSSSANSTRMTVHDMETHVSQMLTCHRCWICLCVSDTRLACKVGAARGEQETQPVGNETMVSMVMLVTPAAVRAYQATTEIKENKRIMLAFYFKQERKMRA</sequence>
<comment type="caution">
    <text evidence="1">The sequence shown here is derived from an EMBL/GenBank/DDBJ whole genome shotgun (WGS) entry which is preliminary data.</text>
</comment>
<reference evidence="1" key="1">
    <citation type="journal article" date="2023" name="G3 (Bethesda)">
        <title>A reference genome for the long-term kleptoplast-retaining sea slug Elysia crispata morphotype clarki.</title>
        <authorList>
            <person name="Eastman K.E."/>
            <person name="Pendleton A.L."/>
            <person name="Shaikh M.A."/>
            <person name="Suttiyut T."/>
            <person name="Ogas R."/>
            <person name="Tomko P."/>
            <person name="Gavelis G."/>
            <person name="Widhalm J.R."/>
            <person name="Wisecaver J.H."/>
        </authorList>
    </citation>
    <scope>NUCLEOTIDE SEQUENCE</scope>
    <source>
        <strain evidence="1">ECLA1</strain>
    </source>
</reference>
<evidence type="ECO:0000313" key="1">
    <source>
        <dbReference type="EMBL" id="KAK3742702.1"/>
    </source>
</evidence>
<keyword evidence="2" id="KW-1185">Reference proteome</keyword>
<dbReference type="Proteomes" id="UP001283361">
    <property type="component" value="Unassembled WGS sequence"/>
</dbReference>
<evidence type="ECO:0000313" key="2">
    <source>
        <dbReference type="Proteomes" id="UP001283361"/>
    </source>
</evidence>
<name>A0AAE1CXB6_9GAST</name>
<organism evidence="1 2">
    <name type="scientific">Elysia crispata</name>
    <name type="common">lettuce slug</name>
    <dbReference type="NCBI Taxonomy" id="231223"/>
    <lineage>
        <taxon>Eukaryota</taxon>
        <taxon>Metazoa</taxon>
        <taxon>Spiralia</taxon>
        <taxon>Lophotrochozoa</taxon>
        <taxon>Mollusca</taxon>
        <taxon>Gastropoda</taxon>
        <taxon>Heterobranchia</taxon>
        <taxon>Euthyneura</taxon>
        <taxon>Panpulmonata</taxon>
        <taxon>Sacoglossa</taxon>
        <taxon>Placobranchoidea</taxon>
        <taxon>Plakobranchidae</taxon>
        <taxon>Elysia</taxon>
    </lineage>
</organism>
<dbReference type="AlphaFoldDB" id="A0AAE1CXB6"/>
<dbReference type="EMBL" id="JAWDGP010006345">
    <property type="protein sequence ID" value="KAK3742702.1"/>
    <property type="molecule type" value="Genomic_DNA"/>
</dbReference>